<reference evidence="3 5" key="2">
    <citation type="submission" date="2020-12" db="EMBL/GenBank/DDBJ databases">
        <title>Identification and biosynthesis of polyene macrolides produced by Streptomyces alfalfae Men-myco-93-63.</title>
        <authorList>
            <person name="Liu D."/>
            <person name="Li Y."/>
            <person name="Liu L."/>
            <person name="Han X."/>
            <person name="Shen F."/>
        </authorList>
    </citation>
    <scope>NUCLEOTIDE SEQUENCE [LARGE SCALE GENOMIC DNA]</scope>
    <source>
        <strain evidence="3 5">Men-myco-93-63</strain>
    </source>
</reference>
<organism evidence="3 5">
    <name type="scientific">Streptomyces alfalfae</name>
    <dbReference type="NCBI Taxonomy" id="1642299"/>
    <lineage>
        <taxon>Bacteria</taxon>
        <taxon>Bacillati</taxon>
        <taxon>Actinomycetota</taxon>
        <taxon>Actinomycetes</taxon>
        <taxon>Kitasatosporales</taxon>
        <taxon>Streptomycetaceae</taxon>
        <taxon>Streptomyces</taxon>
    </lineage>
</organism>
<name>A0A1P8TQ46_9ACTN</name>
<dbReference type="EMBL" id="CP065959">
    <property type="protein sequence ID" value="QQC87779.1"/>
    <property type="molecule type" value="Genomic_DNA"/>
</dbReference>
<dbReference type="RefSeq" id="WP_076687503.1">
    <property type="nucleotide sequence ID" value="NZ_CP015588.1"/>
</dbReference>
<dbReference type="EMBL" id="CP015588">
    <property type="protein sequence ID" value="APY89742.1"/>
    <property type="molecule type" value="Genomic_DNA"/>
</dbReference>
<dbReference type="KEGG" id="ssia:A7J05_32260"/>
<reference evidence="2 4" key="1">
    <citation type="submission" date="2016-05" db="EMBL/GenBank/DDBJ databases">
        <authorList>
            <person name="Gu J."/>
        </authorList>
    </citation>
    <scope>NUCLEOTIDE SEQUENCE [LARGE SCALE GENOMIC DNA]</scope>
    <source>
        <strain evidence="2 4">ACCC40021</strain>
    </source>
</reference>
<evidence type="ECO:0000256" key="1">
    <source>
        <dbReference type="SAM" id="MobiDB-lite"/>
    </source>
</evidence>
<accession>A0A1P8TQ46</accession>
<keyword evidence="4" id="KW-1185">Reference proteome</keyword>
<dbReference type="AlphaFoldDB" id="A0A1P8TQ46"/>
<sequence length="101" mass="10606">MNGAKPVQVVFTPEEYATVLRRADGLGVPVAEYIRRAATVPAEGRPEPCQAADARRGAPVPPVELGARGTPALRRFLDTLAAAAEPVEWAPGDQESASSGR</sequence>
<dbReference type="Proteomes" id="UP000596130">
    <property type="component" value="Chromosome"/>
</dbReference>
<dbReference type="Proteomes" id="UP000187191">
    <property type="component" value="Chromosome"/>
</dbReference>
<proteinExistence type="predicted"/>
<protein>
    <submittedName>
        <fullName evidence="3">Uncharacterized protein</fullName>
    </submittedName>
</protein>
<feature type="region of interest" description="Disordered" evidence="1">
    <location>
        <begin position="41"/>
        <end position="66"/>
    </location>
</feature>
<evidence type="ECO:0000313" key="2">
    <source>
        <dbReference type="EMBL" id="APY89742.1"/>
    </source>
</evidence>
<dbReference type="OrthoDB" id="4231474at2"/>
<evidence type="ECO:0000313" key="3">
    <source>
        <dbReference type="EMBL" id="QQC87779.1"/>
    </source>
</evidence>
<evidence type="ECO:0000313" key="4">
    <source>
        <dbReference type="Proteomes" id="UP000187191"/>
    </source>
</evidence>
<gene>
    <name evidence="2" type="ORF">A7J05_32260</name>
    <name evidence="3" type="ORF">I8755_04685</name>
</gene>
<evidence type="ECO:0000313" key="5">
    <source>
        <dbReference type="Proteomes" id="UP000596130"/>
    </source>
</evidence>